<gene>
    <name evidence="1" type="ORF">CUN85_07635</name>
</gene>
<protein>
    <submittedName>
        <fullName evidence="1">Uncharacterized protein</fullName>
    </submittedName>
</protein>
<dbReference type="AlphaFoldDB" id="A0A4E0PWH2"/>
<name>A0A4E0PWH2_9EURY</name>
<comment type="caution">
    <text evidence="1">The sequence shown here is derived from an EMBL/GenBank/DDBJ whole genome shotgun (WGS) entry which is preliminary data.</text>
</comment>
<dbReference type="Proteomes" id="UP000297295">
    <property type="component" value="Unassembled WGS sequence"/>
</dbReference>
<accession>A0A4E0PWH2</accession>
<dbReference type="EMBL" id="PGGK01000007">
    <property type="protein sequence ID" value="TGC08898.1"/>
    <property type="molecule type" value="Genomic_DNA"/>
</dbReference>
<proteinExistence type="predicted"/>
<sequence>MFKKRLCRNHRYLDKSELSIFVFSIVVWTGLLQSQKKLINLIVTVDYTEDQTKRYIYANFDAMNTLILRQKMGKIVVINVKLFELSNSFS</sequence>
<evidence type="ECO:0000313" key="2">
    <source>
        <dbReference type="Proteomes" id="UP000297295"/>
    </source>
</evidence>
<keyword evidence="2" id="KW-1185">Reference proteome</keyword>
<evidence type="ECO:0000313" key="1">
    <source>
        <dbReference type="EMBL" id="TGC08898.1"/>
    </source>
</evidence>
<reference evidence="1 2" key="1">
    <citation type="submission" date="2017-11" db="EMBL/GenBank/DDBJ databases">
        <title>Isolation and Characterization of Methanogenic Archaea from Saline Meromictic Lake at Siberia.</title>
        <authorList>
            <person name="Shen Y."/>
            <person name="Huang H.-H."/>
            <person name="Lai M.-C."/>
            <person name="Chen S.-C."/>
        </authorList>
    </citation>
    <scope>NUCLEOTIDE SEQUENCE [LARGE SCALE GENOMIC DNA]</scope>
    <source>
        <strain evidence="1 2">SY-01</strain>
    </source>
</reference>
<organism evidence="1 2">
    <name type="scientific">Methanolobus halotolerans</name>
    <dbReference type="NCBI Taxonomy" id="2052935"/>
    <lineage>
        <taxon>Archaea</taxon>
        <taxon>Methanobacteriati</taxon>
        <taxon>Methanobacteriota</taxon>
        <taxon>Stenosarchaea group</taxon>
        <taxon>Methanomicrobia</taxon>
        <taxon>Methanosarcinales</taxon>
        <taxon>Methanosarcinaceae</taxon>
        <taxon>Methanolobus</taxon>
    </lineage>
</organism>